<dbReference type="EMBL" id="LAZR01000246">
    <property type="protein sequence ID" value="KKN79466.1"/>
    <property type="molecule type" value="Genomic_DNA"/>
</dbReference>
<accession>A0A0F9W1B7</accession>
<dbReference type="Pfam" id="PF14384">
    <property type="entry name" value="BrnA_antitoxin"/>
    <property type="match status" value="1"/>
</dbReference>
<organism evidence="1">
    <name type="scientific">marine sediment metagenome</name>
    <dbReference type="NCBI Taxonomy" id="412755"/>
    <lineage>
        <taxon>unclassified sequences</taxon>
        <taxon>metagenomes</taxon>
        <taxon>ecological metagenomes</taxon>
    </lineage>
</organism>
<name>A0A0F9W1B7_9ZZZZ</name>
<reference evidence="1" key="1">
    <citation type="journal article" date="2015" name="Nature">
        <title>Complex archaea that bridge the gap between prokaryotes and eukaryotes.</title>
        <authorList>
            <person name="Spang A."/>
            <person name="Saw J.H."/>
            <person name="Jorgensen S.L."/>
            <person name="Zaremba-Niedzwiedzka K."/>
            <person name="Martijn J."/>
            <person name="Lind A.E."/>
            <person name="van Eijk R."/>
            <person name="Schleper C."/>
            <person name="Guy L."/>
            <person name="Ettema T.J."/>
        </authorList>
    </citation>
    <scope>NUCLEOTIDE SEQUENCE</scope>
</reference>
<evidence type="ECO:0000313" key="1">
    <source>
        <dbReference type="EMBL" id="KKN79466.1"/>
    </source>
</evidence>
<dbReference type="InterPro" id="IPR025528">
    <property type="entry name" value="BrnA_antitoxin"/>
</dbReference>
<protein>
    <recommendedName>
        <fullName evidence="2">BrnA antitoxin of type II toxin-antitoxin system</fullName>
    </recommendedName>
</protein>
<evidence type="ECO:0008006" key="2">
    <source>
        <dbReference type="Google" id="ProtNLM"/>
    </source>
</evidence>
<gene>
    <name evidence="1" type="ORF">LCGC14_0339250</name>
</gene>
<comment type="caution">
    <text evidence="1">The sequence shown here is derived from an EMBL/GenBank/DDBJ whole genome shotgun (WGS) entry which is preliminary data.</text>
</comment>
<sequence length="97" mass="11005">MSRLPDDRPPLTDEDGEVRELTAEDFRHFKRAREVHPELVVAFARLRAQRGSQKAPTKERVGLRLDRSVIDHFRAGGPGWQSRINAVLAEHVKAAGR</sequence>
<proteinExistence type="predicted"/>
<dbReference type="AlphaFoldDB" id="A0A0F9W1B7"/>